<dbReference type="Pfam" id="PF12669">
    <property type="entry name" value="FeoB_associated"/>
    <property type="match status" value="1"/>
</dbReference>
<keyword evidence="2" id="KW-1185">Reference proteome</keyword>
<evidence type="ECO:0000313" key="2">
    <source>
        <dbReference type="Proteomes" id="UP000000739"/>
    </source>
</evidence>
<proteinExistence type="predicted"/>
<dbReference type="KEGG" id="dal:Dalk_2735"/>
<evidence type="ECO:0000313" key="1">
    <source>
        <dbReference type="EMBL" id="ACL04427.1"/>
    </source>
</evidence>
<dbReference type="RefSeq" id="WP_015947497.1">
    <property type="nucleotide sequence ID" value="NC_011768.1"/>
</dbReference>
<sequence length="65" mass="7010">MDVIIVGIIALAAVWYLFKQFSAAFKNKEPGCCCGCDSCPANLPGRGEHEKCDALCLEDDSQKGE</sequence>
<evidence type="ECO:0008006" key="3">
    <source>
        <dbReference type="Google" id="ProtNLM"/>
    </source>
</evidence>
<accession>B8FKQ5</accession>
<reference evidence="1 2" key="1">
    <citation type="journal article" date="2012" name="Environ. Microbiol.">
        <title>The genome sequence of Desulfatibacillum alkenivorans AK-01: a blueprint for anaerobic alkane oxidation.</title>
        <authorList>
            <person name="Callaghan A.V."/>
            <person name="Morris B.E."/>
            <person name="Pereira I.A."/>
            <person name="McInerney M.J."/>
            <person name="Austin R.N."/>
            <person name="Groves J.T."/>
            <person name="Kukor J.J."/>
            <person name="Suflita J.M."/>
            <person name="Young L.Y."/>
            <person name="Zylstra G.J."/>
            <person name="Wawrik B."/>
        </authorList>
    </citation>
    <scope>NUCLEOTIDE SEQUENCE [LARGE SCALE GENOMIC DNA]</scope>
    <source>
        <strain evidence="1 2">AK-01</strain>
    </source>
</reference>
<dbReference type="Proteomes" id="UP000000739">
    <property type="component" value="Chromosome"/>
</dbReference>
<protein>
    <recommendedName>
        <fullName evidence="3">FeoB-associated Cys-rich membrane protein</fullName>
    </recommendedName>
</protein>
<organism evidence="1 2">
    <name type="scientific">Desulfatibacillum aliphaticivorans</name>
    <dbReference type="NCBI Taxonomy" id="218208"/>
    <lineage>
        <taxon>Bacteria</taxon>
        <taxon>Pseudomonadati</taxon>
        <taxon>Thermodesulfobacteriota</taxon>
        <taxon>Desulfobacteria</taxon>
        <taxon>Desulfobacterales</taxon>
        <taxon>Desulfatibacillaceae</taxon>
        <taxon>Desulfatibacillum</taxon>
    </lineage>
</organism>
<dbReference type="AlphaFoldDB" id="B8FKQ5"/>
<dbReference type="EMBL" id="CP001322">
    <property type="protein sequence ID" value="ACL04427.1"/>
    <property type="molecule type" value="Genomic_DNA"/>
</dbReference>
<name>B8FKQ5_DESAL</name>
<dbReference type="HOGENOM" id="CLU_2842545_0_0_7"/>
<gene>
    <name evidence="1" type="ordered locus">Dalk_2735</name>
</gene>